<evidence type="ECO:0000313" key="3">
    <source>
        <dbReference type="EMBL" id="KAJ7677524.1"/>
    </source>
</evidence>
<dbReference type="Proteomes" id="UP001221757">
    <property type="component" value="Unassembled WGS sequence"/>
</dbReference>
<keyword evidence="4" id="KW-1185">Reference proteome</keyword>
<name>A0AAD7GB06_MYCRO</name>
<evidence type="ECO:0000313" key="4">
    <source>
        <dbReference type="Proteomes" id="UP001221757"/>
    </source>
</evidence>
<dbReference type="AlphaFoldDB" id="A0AAD7GB06"/>
<proteinExistence type="predicted"/>
<feature type="chain" id="PRO_5042170812" evidence="2">
    <location>
        <begin position="20"/>
        <end position="380"/>
    </location>
</feature>
<comment type="caution">
    <text evidence="3">The sequence shown here is derived from an EMBL/GenBank/DDBJ whole genome shotgun (WGS) entry which is preliminary data.</text>
</comment>
<evidence type="ECO:0000256" key="1">
    <source>
        <dbReference type="SAM" id="MobiDB-lite"/>
    </source>
</evidence>
<dbReference type="EMBL" id="JARKIE010000137">
    <property type="protein sequence ID" value="KAJ7677524.1"/>
    <property type="molecule type" value="Genomic_DNA"/>
</dbReference>
<protein>
    <submittedName>
        <fullName evidence="3">Uncharacterized protein</fullName>
    </submittedName>
</protein>
<sequence length="380" mass="39691">MQFKSLLVTFILSAGIVTGLTLPEAVEEEQGQCGRPDAVCFLNNPGTCCSGNCCCGFDSDSESGCSFTPCSPAQQAGTQPGHALARACKTSRTSRRIRGSLCAGGLLVGATLACTNTPFAFAGGKGLSISSDDVLSSPCFPPPPRACTSIYRLPTRTRTHFLSVVIATADLDAEFTVGRLPRSDLFGRRTDGSPLPASSRCGVESLGASSPFGPSPRSSPPDLPASRISNALIAHVFQIIYSHRKLGSSPFLLPPHPLRILHPATAAPGVIPGTIGLEISSSFACDTPPDPFQRIMGYFSKALRCSERTLACPSTHATILQCRHQLVAAPKLSTPATQRGAPGSLRIDVEGTDAINTAEISRPPLPLQTSLSAALGPSYS</sequence>
<evidence type="ECO:0000256" key="2">
    <source>
        <dbReference type="SAM" id="SignalP"/>
    </source>
</evidence>
<accession>A0AAD7GB06</accession>
<gene>
    <name evidence="3" type="ORF">B0H17DRAFT_1206938</name>
</gene>
<reference evidence="3" key="1">
    <citation type="submission" date="2023-03" db="EMBL/GenBank/DDBJ databases">
        <title>Massive genome expansion in bonnet fungi (Mycena s.s.) driven by repeated elements and novel gene families across ecological guilds.</title>
        <authorList>
            <consortium name="Lawrence Berkeley National Laboratory"/>
            <person name="Harder C.B."/>
            <person name="Miyauchi S."/>
            <person name="Viragh M."/>
            <person name="Kuo A."/>
            <person name="Thoen E."/>
            <person name="Andreopoulos B."/>
            <person name="Lu D."/>
            <person name="Skrede I."/>
            <person name="Drula E."/>
            <person name="Henrissat B."/>
            <person name="Morin E."/>
            <person name="Kohler A."/>
            <person name="Barry K."/>
            <person name="LaButti K."/>
            <person name="Morin E."/>
            <person name="Salamov A."/>
            <person name="Lipzen A."/>
            <person name="Mereny Z."/>
            <person name="Hegedus B."/>
            <person name="Baldrian P."/>
            <person name="Stursova M."/>
            <person name="Weitz H."/>
            <person name="Taylor A."/>
            <person name="Grigoriev I.V."/>
            <person name="Nagy L.G."/>
            <person name="Martin F."/>
            <person name="Kauserud H."/>
        </authorList>
    </citation>
    <scope>NUCLEOTIDE SEQUENCE</scope>
    <source>
        <strain evidence="3">CBHHK067</strain>
    </source>
</reference>
<feature type="region of interest" description="Disordered" evidence="1">
    <location>
        <begin position="186"/>
        <end position="224"/>
    </location>
</feature>
<organism evidence="3 4">
    <name type="scientific">Mycena rosella</name>
    <name type="common">Pink bonnet</name>
    <name type="synonym">Agaricus rosellus</name>
    <dbReference type="NCBI Taxonomy" id="1033263"/>
    <lineage>
        <taxon>Eukaryota</taxon>
        <taxon>Fungi</taxon>
        <taxon>Dikarya</taxon>
        <taxon>Basidiomycota</taxon>
        <taxon>Agaricomycotina</taxon>
        <taxon>Agaricomycetes</taxon>
        <taxon>Agaricomycetidae</taxon>
        <taxon>Agaricales</taxon>
        <taxon>Marasmiineae</taxon>
        <taxon>Mycenaceae</taxon>
        <taxon>Mycena</taxon>
    </lineage>
</organism>
<keyword evidence="2" id="KW-0732">Signal</keyword>
<feature type="signal peptide" evidence="2">
    <location>
        <begin position="1"/>
        <end position="19"/>
    </location>
</feature>
<feature type="compositionally biased region" description="Pro residues" evidence="1">
    <location>
        <begin position="213"/>
        <end position="223"/>
    </location>
</feature>